<protein>
    <recommendedName>
        <fullName evidence="9 10">Protein translocase subunit SecY</fullName>
    </recommendedName>
</protein>
<dbReference type="InterPro" id="IPR023201">
    <property type="entry name" value="SecY_dom_sf"/>
</dbReference>
<dbReference type="PRINTS" id="PR00303">
    <property type="entry name" value="SECYTRNLCASE"/>
</dbReference>
<dbReference type="AlphaFoldDB" id="A0A2M7QAB9"/>
<dbReference type="Pfam" id="PF00344">
    <property type="entry name" value="SecY"/>
    <property type="match status" value="1"/>
</dbReference>
<evidence type="ECO:0000256" key="6">
    <source>
        <dbReference type="ARBA" id="ARBA00022989"/>
    </source>
</evidence>
<comment type="function">
    <text evidence="10">The central subunit of the protein translocation channel SecYEG. Consists of two halves formed by TMs 1-5 and 6-10. These two domains form a lateral gate at the front which open onto the bilayer between TMs 2 and 7, and are clamped together by SecE at the back. The channel is closed by both a pore ring composed of hydrophobic SecY resides and a short helix (helix 2A) on the extracellular side of the membrane which forms a plug. The plug probably moves laterally to allow the channel to open. The ring and the pore may move independently.</text>
</comment>
<keyword evidence="10" id="KW-1003">Cell membrane</keyword>
<feature type="transmembrane region" description="Helical" evidence="10">
    <location>
        <begin position="112"/>
        <end position="132"/>
    </location>
</feature>
<evidence type="ECO:0000256" key="7">
    <source>
        <dbReference type="ARBA" id="ARBA00023010"/>
    </source>
</evidence>
<feature type="transmembrane region" description="Helical" evidence="10">
    <location>
        <begin position="144"/>
        <end position="166"/>
    </location>
</feature>
<dbReference type="GO" id="GO:0006605">
    <property type="term" value="P:protein targeting"/>
    <property type="evidence" value="ECO:0007669"/>
    <property type="project" value="UniProtKB-UniRule"/>
</dbReference>
<proteinExistence type="inferred from homology"/>
<feature type="transmembrane region" description="Helical" evidence="10">
    <location>
        <begin position="178"/>
        <end position="195"/>
    </location>
</feature>
<feature type="transmembrane region" description="Helical" evidence="10">
    <location>
        <begin position="207"/>
        <end position="227"/>
    </location>
</feature>
<dbReference type="PANTHER" id="PTHR10906">
    <property type="entry name" value="SECY/SEC61-ALPHA FAMILY MEMBER"/>
    <property type="match status" value="1"/>
</dbReference>
<evidence type="ECO:0000256" key="4">
    <source>
        <dbReference type="ARBA" id="ARBA00022692"/>
    </source>
</evidence>
<dbReference type="InterPro" id="IPR030659">
    <property type="entry name" value="SecY_CS"/>
</dbReference>
<feature type="transmembrane region" description="Helical" evidence="10">
    <location>
        <begin position="264"/>
        <end position="287"/>
    </location>
</feature>
<dbReference type="EMBL" id="PFLC01000040">
    <property type="protein sequence ID" value="PIY62386.1"/>
    <property type="molecule type" value="Genomic_DNA"/>
</dbReference>
<dbReference type="GO" id="GO:0065002">
    <property type="term" value="P:intracellular protein transmembrane transport"/>
    <property type="evidence" value="ECO:0007669"/>
    <property type="project" value="UniProtKB-UniRule"/>
</dbReference>
<dbReference type="GO" id="GO:0043952">
    <property type="term" value="P:protein transport by the Sec complex"/>
    <property type="evidence" value="ECO:0007669"/>
    <property type="project" value="UniProtKB-UniRule"/>
</dbReference>
<sequence length="425" mass="46967">MLKILRQIWKTTDLRYSVLFVLLMLVIFRIAAHIPIPGVDTVALKDFFDQNQVLGMFNVFSGGTMESFSVVALGVGPYITASIIFQLLAMIVPRLEEMQKEGQAGQERINQYTRLLTVPLALLQGYAMISLLRQTGNGIIAPNVTLFQMVMMAVTMTTGTVFMMWIGELISERKIGNGISIMIFAGIISGMPTTLQQALVTYDSSQIVVWVAYVAIALATIAGVVLISEGQRNIPVVYAKRMRGNRSYGGAETFLPLRVNMAGVIPIIFAISIILLPPMIGQFFVHAKTQWLASAAQKTIELFQNQLIYGILYFVFVFGFTYFYTAVIFHPDQVAENLQKQGGYVPGIRPGRPTAEFIQRTINRIMPAGAFFLAAIAILPLVMQQSLGTRAMVIGGTSLLIVVSVVIEIVNQVNSQLTMREYESL</sequence>
<name>A0A2M7QAB9_9BACT</name>
<gene>
    <name evidence="10" type="primary">secY</name>
    <name evidence="12" type="ORF">COY93_03155</name>
</gene>
<dbReference type="HAMAP" id="MF_01465">
    <property type="entry name" value="SecY"/>
    <property type="match status" value="1"/>
</dbReference>
<evidence type="ECO:0000313" key="12">
    <source>
        <dbReference type="EMBL" id="PIY62386.1"/>
    </source>
</evidence>
<dbReference type="Gene3D" id="1.10.3370.10">
    <property type="entry name" value="SecY subunit domain"/>
    <property type="match status" value="1"/>
</dbReference>
<evidence type="ECO:0000256" key="1">
    <source>
        <dbReference type="ARBA" id="ARBA00004141"/>
    </source>
</evidence>
<evidence type="ECO:0000256" key="9">
    <source>
        <dbReference type="ARBA" id="ARBA00039733"/>
    </source>
</evidence>
<feature type="transmembrane region" description="Helical" evidence="10">
    <location>
        <begin position="365"/>
        <end position="383"/>
    </location>
</feature>
<keyword evidence="5 10" id="KW-0653">Protein transport</keyword>
<evidence type="ECO:0000256" key="5">
    <source>
        <dbReference type="ARBA" id="ARBA00022927"/>
    </source>
</evidence>
<keyword evidence="7 10" id="KW-0811">Translocation</keyword>
<dbReference type="Proteomes" id="UP000230973">
    <property type="component" value="Unassembled WGS sequence"/>
</dbReference>
<evidence type="ECO:0000256" key="8">
    <source>
        <dbReference type="ARBA" id="ARBA00023136"/>
    </source>
</evidence>
<comment type="subunit">
    <text evidence="10">Component of the Sec protein translocase complex. Heterotrimer consisting of SecY, SecE and SecG subunits. The heterotrimers can form oligomers, although 1 heterotrimer is thought to be able to translocate proteins. Interacts with the ribosome. Interacts with SecDF, and other proteins may be involved. Interacts with SecA.</text>
</comment>
<accession>A0A2M7QAB9</accession>
<comment type="subcellular location">
    <subcellularLocation>
        <location evidence="10">Cell membrane</location>
        <topology evidence="10">Multi-pass membrane protein</topology>
    </subcellularLocation>
    <subcellularLocation>
        <location evidence="1">Membrane</location>
        <topology evidence="1">Multi-pass membrane protein</topology>
    </subcellularLocation>
</comment>
<dbReference type="NCBIfam" id="TIGR00967">
    <property type="entry name" value="3a0501s007"/>
    <property type="match status" value="1"/>
</dbReference>
<dbReference type="PIRSF" id="PIRSF004557">
    <property type="entry name" value="SecY"/>
    <property type="match status" value="1"/>
</dbReference>
<evidence type="ECO:0000256" key="10">
    <source>
        <dbReference type="HAMAP-Rule" id="MF_01465"/>
    </source>
</evidence>
<feature type="transmembrane region" description="Helical" evidence="10">
    <location>
        <begin position="68"/>
        <end position="92"/>
    </location>
</feature>
<keyword evidence="8 10" id="KW-0472">Membrane</keyword>
<organism evidence="12 13">
    <name type="scientific">Candidatus Uhrbacteria bacterium CG_4_10_14_0_8_um_filter_58_22</name>
    <dbReference type="NCBI Taxonomy" id="1975029"/>
    <lineage>
        <taxon>Bacteria</taxon>
        <taxon>Candidatus Uhriibacteriota</taxon>
    </lineage>
</organism>
<feature type="transmembrane region" description="Helical" evidence="10">
    <location>
        <begin position="16"/>
        <end position="36"/>
    </location>
</feature>
<dbReference type="GO" id="GO:0005886">
    <property type="term" value="C:plasma membrane"/>
    <property type="evidence" value="ECO:0007669"/>
    <property type="project" value="UniProtKB-SubCell"/>
</dbReference>
<dbReference type="FunFam" id="1.10.3370.10:FF:000001">
    <property type="entry name" value="Preprotein translocase subunit SecY"/>
    <property type="match status" value="1"/>
</dbReference>
<dbReference type="SUPFAM" id="SSF103491">
    <property type="entry name" value="Preprotein translocase SecY subunit"/>
    <property type="match status" value="1"/>
</dbReference>
<dbReference type="InterPro" id="IPR026593">
    <property type="entry name" value="SecY"/>
</dbReference>
<reference evidence="13" key="1">
    <citation type="submission" date="2017-09" db="EMBL/GenBank/DDBJ databases">
        <title>Depth-based differentiation of microbial function through sediment-hosted aquifers and enrichment of novel symbionts in the deep terrestrial subsurface.</title>
        <authorList>
            <person name="Probst A.J."/>
            <person name="Ladd B."/>
            <person name="Jarett J.K."/>
            <person name="Geller-Mcgrath D.E."/>
            <person name="Sieber C.M.K."/>
            <person name="Emerson J.B."/>
            <person name="Anantharaman K."/>
            <person name="Thomas B.C."/>
            <person name="Malmstrom R."/>
            <person name="Stieglmeier M."/>
            <person name="Klingl A."/>
            <person name="Woyke T."/>
            <person name="Ryan C.M."/>
            <person name="Banfield J.F."/>
        </authorList>
    </citation>
    <scope>NUCLEOTIDE SEQUENCE [LARGE SCALE GENOMIC DNA]</scope>
</reference>
<comment type="similarity">
    <text evidence="2 10 11">Belongs to the SecY/SEC61-alpha family.</text>
</comment>
<comment type="caution">
    <text evidence="12">The sequence shown here is derived from an EMBL/GenBank/DDBJ whole genome shotgun (WGS) entry which is preliminary data.</text>
</comment>
<evidence type="ECO:0000256" key="2">
    <source>
        <dbReference type="ARBA" id="ARBA00005751"/>
    </source>
</evidence>
<evidence type="ECO:0000256" key="11">
    <source>
        <dbReference type="RuleBase" id="RU004349"/>
    </source>
</evidence>
<evidence type="ECO:0000313" key="13">
    <source>
        <dbReference type="Proteomes" id="UP000230973"/>
    </source>
</evidence>
<feature type="transmembrane region" description="Helical" evidence="10">
    <location>
        <begin position="307"/>
        <end position="329"/>
    </location>
</feature>
<keyword evidence="3 10" id="KW-0813">Transport</keyword>
<keyword evidence="4 10" id="KW-0812">Transmembrane</keyword>
<dbReference type="InterPro" id="IPR002208">
    <property type="entry name" value="SecY/SEC61-alpha"/>
</dbReference>
<feature type="transmembrane region" description="Helical" evidence="10">
    <location>
        <begin position="389"/>
        <end position="410"/>
    </location>
</feature>
<dbReference type="PROSITE" id="PS00755">
    <property type="entry name" value="SECY_1"/>
    <property type="match status" value="1"/>
</dbReference>
<keyword evidence="6 10" id="KW-1133">Transmembrane helix</keyword>
<evidence type="ECO:0000256" key="3">
    <source>
        <dbReference type="ARBA" id="ARBA00022448"/>
    </source>
</evidence>